<dbReference type="Proteomes" id="UP000189670">
    <property type="component" value="Unassembled WGS sequence"/>
</dbReference>
<dbReference type="EMBL" id="ATBP01001158">
    <property type="protein sequence ID" value="ETR67916.1"/>
    <property type="molecule type" value="Genomic_DNA"/>
</dbReference>
<dbReference type="AlphaFoldDB" id="A0A1V1NZG7"/>
<name>A0A1V1NZG7_9BACT</name>
<dbReference type="PANTHER" id="PTHR35586">
    <property type="entry name" value="SLL1691 PROTEIN"/>
    <property type="match status" value="1"/>
</dbReference>
<comment type="caution">
    <text evidence="1">The sequence shown here is derived from an EMBL/GenBank/DDBJ whole genome shotgun (WGS) entry which is preliminary data.</text>
</comment>
<protein>
    <submittedName>
        <fullName evidence="1">Uncharacterized protein</fullName>
    </submittedName>
</protein>
<gene>
    <name evidence="1" type="ORF">OMM_04874</name>
</gene>
<sequence>MYVGSRLTEELWGCRKLFEFPVIKLLDYHDKWKDLETSDNPFAVVVMAHLNMLETKNNHEQRLNRKIEMTQKLYGMGYSEDKIFALFRFIDWLMVLPDDLTKTFNETISQDNEVLKMKYLTTIEQFALKEARLDAERRGEKRGADRGKLIGQIALLDMMRQNNTLQHQQYEQMISPLYIQLQAFNDNTKSSRKRNT</sequence>
<proteinExistence type="predicted"/>
<dbReference type="PANTHER" id="PTHR35586:SF1">
    <property type="entry name" value="SLL1691 PROTEIN"/>
    <property type="match status" value="1"/>
</dbReference>
<evidence type="ECO:0000313" key="1">
    <source>
        <dbReference type="EMBL" id="ETR67916.1"/>
    </source>
</evidence>
<evidence type="ECO:0000313" key="2">
    <source>
        <dbReference type="Proteomes" id="UP000189670"/>
    </source>
</evidence>
<organism evidence="1 2">
    <name type="scientific">Candidatus Magnetoglobus multicellularis str. Araruama</name>
    <dbReference type="NCBI Taxonomy" id="890399"/>
    <lineage>
        <taxon>Bacteria</taxon>
        <taxon>Pseudomonadati</taxon>
        <taxon>Thermodesulfobacteriota</taxon>
        <taxon>Desulfobacteria</taxon>
        <taxon>Desulfobacterales</taxon>
        <taxon>Desulfobacteraceae</taxon>
        <taxon>Candidatus Magnetoglobus</taxon>
    </lineage>
</organism>
<accession>A0A1V1NZG7</accession>
<reference evidence="2" key="1">
    <citation type="submission" date="2012-11" db="EMBL/GenBank/DDBJ databases">
        <authorList>
            <person name="Lucero-Rivera Y.E."/>
            <person name="Tovar-Ramirez D."/>
        </authorList>
    </citation>
    <scope>NUCLEOTIDE SEQUENCE [LARGE SCALE GENOMIC DNA]</scope>
    <source>
        <strain evidence="2">Araruama</strain>
    </source>
</reference>